<sequence length="167" mass="18541">MAKPHAVIVPSPAQGHTNPMLKVAKLLYQKGFYITFVVNEYVGRRYLQARGRNALNGLPDFKFAAVPDGVDFGDALPDPILHCDQLMKDVPLPFFRRFVHELASSTDVPPITCIVCDGTMKFPLKVAEELGVPSAVFWTPSACGMLCYAYFHKLVEKGILPLKGKYK</sequence>
<dbReference type="PANTHER" id="PTHR11926">
    <property type="entry name" value="GLUCOSYL/GLUCURONOSYL TRANSFERASES"/>
    <property type="match status" value="1"/>
</dbReference>
<organism evidence="2 3">
    <name type="scientific">Rhododendron simsii</name>
    <name type="common">Sims's rhododendron</name>
    <dbReference type="NCBI Taxonomy" id="118357"/>
    <lineage>
        <taxon>Eukaryota</taxon>
        <taxon>Viridiplantae</taxon>
        <taxon>Streptophyta</taxon>
        <taxon>Embryophyta</taxon>
        <taxon>Tracheophyta</taxon>
        <taxon>Spermatophyta</taxon>
        <taxon>Magnoliopsida</taxon>
        <taxon>eudicotyledons</taxon>
        <taxon>Gunneridae</taxon>
        <taxon>Pentapetalae</taxon>
        <taxon>asterids</taxon>
        <taxon>Ericales</taxon>
        <taxon>Ericaceae</taxon>
        <taxon>Ericoideae</taxon>
        <taxon>Rhodoreae</taxon>
        <taxon>Rhododendron</taxon>
    </lineage>
</organism>
<comment type="similarity">
    <text evidence="1">Belongs to the UDP-glycosyltransferase family.</text>
</comment>
<evidence type="ECO:0000313" key="2">
    <source>
        <dbReference type="EMBL" id="KAF7139370.1"/>
    </source>
</evidence>
<dbReference type="GO" id="GO:0080043">
    <property type="term" value="F:quercetin 3-O-glucosyltransferase activity"/>
    <property type="evidence" value="ECO:0007669"/>
    <property type="project" value="TreeGrafter"/>
</dbReference>
<name>A0A834LJY9_RHOSS</name>
<dbReference type="Proteomes" id="UP000626092">
    <property type="component" value="Unassembled WGS sequence"/>
</dbReference>
<protein>
    <submittedName>
        <fullName evidence="2">Uncharacterized protein</fullName>
    </submittedName>
</protein>
<reference evidence="2" key="1">
    <citation type="submission" date="2019-11" db="EMBL/GenBank/DDBJ databases">
        <authorList>
            <person name="Liu Y."/>
            <person name="Hou J."/>
            <person name="Li T.-Q."/>
            <person name="Guan C.-H."/>
            <person name="Wu X."/>
            <person name="Wu H.-Z."/>
            <person name="Ling F."/>
            <person name="Zhang R."/>
            <person name="Shi X.-G."/>
            <person name="Ren J.-P."/>
            <person name="Chen E.-F."/>
            <person name="Sun J.-M."/>
        </authorList>
    </citation>
    <scope>NUCLEOTIDE SEQUENCE</scope>
    <source>
        <strain evidence="2">Adult_tree_wgs_1</strain>
        <tissue evidence="2">Leaves</tissue>
    </source>
</reference>
<comment type="caution">
    <text evidence="2">The sequence shown here is derived from an EMBL/GenBank/DDBJ whole genome shotgun (WGS) entry which is preliminary data.</text>
</comment>
<accession>A0A834LJY9</accession>
<evidence type="ECO:0000256" key="1">
    <source>
        <dbReference type="ARBA" id="ARBA00009995"/>
    </source>
</evidence>
<dbReference type="SUPFAM" id="SSF53756">
    <property type="entry name" value="UDP-Glycosyltransferase/glycogen phosphorylase"/>
    <property type="match status" value="1"/>
</dbReference>
<gene>
    <name evidence="2" type="ORF">RHSIM_Rhsim07G0203400</name>
</gene>
<dbReference type="GO" id="GO:0080044">
    <property type="term" value="F:quercetin 7-O-glucosyltransferase activity"/>
    <property type="evidence" value="ECO:0007669"/>
    <property type="project" value="TreeGrafter"/>
</dbReference>
<dbReference type="Gene3D" id="3.40.50.2000">
    <property type="entry name" value="Glycogen Phosphorylase B"/>
    <property type="match status" value="1"/>
</dbReference>
<keyword evidence="3" id="KW-1185">Reference proteome</keyword>
<evidence type="ECO:0000313" key="3">
    <source>
        <dbReference type="Proteomes" id="UP000626092"/>
    </source>
</evidence>
<dbReference type="PANTHER" id="PTHR11926:SF774">
    <property type="entry name" value="UDP-GLYCOSYLTRANSFERASE 85A1-RELATED"/>
    <property type="match status" value="1"/>
</dbReference>
<proteinExistence type="inferred from homology"/>
<dbReference type="OrthoDB" id="5835829at2759"/>
<dbReference type="AlphaFoldDB" id="A0A834LJY9"/>
<dbReference type="EMBL" id="WJXA01000007">
    <property type="protein sequence ID" value="KAF7139370.1"/>
    <property type="molecule type" value="Genomic_DNA"/>
</dbReference>